<evidence type="ECO:0000256" key="1">
    <source>
        <dbReference type="SAM" id="Phobius"/>
    </source>
</evidence>
<keyword evidence="3" id="KW-1185">Reference proteome</keyword>
<reference evidence="2 3" key="1">
    <citation type="submission" date="2022-06" db="EMBL/GenBank/DDBJ databases">
        <authorList>
            <person name="Jeon C.O."/>
        </authorList>
    </citation>
    <scope>NUCLEOTIDE SEQUENCE [LARGE SCALE GENOMIC DNA]</scope>
    <source>
        <strain evidence="2 3">KCTC 13943</strain>
    </source>
</reference>
<evidence type="ECO:0000313" key="2">
    <source>
        <dbReference type="EMBL" id="MCM2534828.1"/>
    </source>
</evidence>
<comment type="caution">
    <text evidence="2">The sequence shown here is derived from an EMBL/GenBank/DDBJ whole genome shotgun (WGS) entry which is preliminary data.</text>
</comment>
<name>A0ABT0WES9_9BACI</name>
<keyword evidence="1" id="KW-0472">Membrane</keyword>
<evidence type="ECO:0000313" key="3">
    <source>
        <dbReference type="Proteomes" id="UP001523262"/>
    </source>
</evidence>
<proteinExistence type="predicted"/>
<feature type="transmembrane region" description="Helical" evidence="1">
    <location>
        <begin position="90"/>
        <end position="110"/>
    </location>
</feature>
<accession>A0ABT0WES9</accession>
<feature type="transmembrane region" description="Helical" evidence="1">
    <location>
        <begin position="35"/>
        <end position="54"/>
    </location>
</feature>
<dbReference type="Proteomes" id="UP001523262">
    <property type="component" value="Unassembled WGS sequence"/>
</dbReference>
<keyword evidence="1" id="KW-0812">Transmembrane</keyword>
<dbReference type="PANTHER" id="PTHR34821">
    <property type="entry name" value="INNER MEMBRANE PROTEIN YDCZ"/>
    <property type="match status" value="1"/>
</dbReference>
<dbReference type="PANTHER" id="PTHR34821:SF2">
    <property type="entry name" value="INNER MEMBRANE PROTEIN YDCZ"/>
    <property type="match status" value="1"/>
</dbReference>
<gene>
    <name evidence="2" type="ORF">NDK43_23910</name>
</gene>
<protein>
    <submittedName>
        <fullName evidence="2">DMT family transporter</fullName>
    </submittedName>
</protein>
<dbReference type="Pfam" id="PF04657">
    <property type="entry name" value="DMT_YdcZ"/>
    <property type="match status" value="1"/>
</dbReference>
<organism evidence="2 3">
    <name type="scientific">Neobacillus pocheonensis</name>
    <dbReference type="NCBI Taxonomy" id="363869"/>
    <lineage>
        <taxon>Bacteria</taxon>
        <taxon>Bacillati</taxon>
        <taxon>Bacillota</taxon>
        <taxon>Bacilli</taxon>
        <taxon>Bacillales</taxon>
        <taxon>Bacillaceae</taxon>
        <taxon>Neobacillus</taxon>
    </lineage>
</organism>
<sequence>MSGNLTSILLAFSAGILGAFQASMNAQIGKVSGQYGMIIGVSLVQVIVAAVILLRGGLSTVASISSPWMIVTGALGVIMMFGVSSSISSIGTLSVFVLVISGQIFSSSLIDHFGLFGAAHPLSLQKVISIVVIMIGVFSLVKSS</sequence>
<dbReference type="InterPro" id="IPR006750">
    <property type="entry name" value="YdcZ"/>
</dbReference>
<feature type="transmembrane region" description="Helical" evidence="1">
    <location>
        <begin position="66"/>
        <end position="84"/>
    </location>
</feature>
<keyword evidence="1" id="KW-1133">Transmembrane helix</keyword>
<feature type="transmembrane region" description="Helical" evidence="1">
    <location>
        <begin position="122"/>
        <end position="141"/>
    </location>
</feature>
<dbReference type="EMBL" id="JAMQCR010000002">
    <property type="protein sequence ID" value="MCM2534828.1"/>
    <property type="molecule type" value="Genomic_DNA"/>
</dbReference>